<name>A0A3N4HF26_ASCIM</name>
<evidence type="ECO:0000256" key="1">
    <source>
        <dbReference type="SAM" id="MobiDB-lite"/>
    </source>
</evidence>
<sequence>MLPQLIGLPHFRYTPSFELTHIQAQAYKMTDPSDVIKINRDIAFMTLLNDTGVINPYNYANAPIFANCVLKNDTLSNLLPNLTPFPRCTQPELAIPAADCYYGRDVVQEIEESGLDQTRRTPNKENCVSFCNALNDGSWKKELKKCFVDGCVAATYDEKFNEPMLDFIVDRNLETSCEPFGLKGGEKEDEPKKDETKKDEGKTEGDDKKDDESAASGLGIKKGALVFALLFGSVLSGLL</sequence>
<reference evidence="2 3" key="1">
    <citation type="journal article" date="2018" name="Nat. Ecol. Evol.">
        <title>Pezizomycetes genomes reveal the molecular basis of ectomycorrhizal truffle lifestyle.</title>
        <authorList>
            <person name="Murat C."/>
            <person name="Payen T."/>
            <person name="Noel B."/>
            <person name="Kuo A."/>
            <person name="Morin E."/>
            <person name="Chen J."/>
            <person name="Kohler A."/>
            <person name="Krizsan K."/>
            <person name="Balestrini R."/>
            <person name="Da Silva C."/>
            <person name="Montanini B."/>
            <person name="Hainaut M."/>
            <person name="Levati E."/>
            <person name="Barry K.W."/>
            <person name="Belfiori B."/>
            <person name="Cichocki N."/>
            <person name="Clum A."/>
            <person name="Dockter R.B."/>
            <person name="Fauchery L."/>
            <person name="Guy J."/>
            <person name="Iotti M."/>
            <person name="Le Tacon F."/>
            <person name="Lindquist E.A."/>
            <person name="Lipzen A."/>
            <person name="Malagnac F."/>
            <person name="Mello A."/>
            <person name="Molinier V."/>
            <person name="Miyauchi S."/>
            <person name="Poulain J."/>
            <person name="Riccioni C."/>
            <person name="Rubini A."/>
            <person name="Sitrit Y."/>
            <person name="Splivallo R."/>
            <person name="Traeger S."/>
            <person name="Wang M."/>
            <person name="Zifcakova L."/>
            <person name="Wipf D."/>
            <person name="Zambonelli A."/>
            <person name="Paolocci F."/>
            <person name="Nowrousian M."/>
            <person name="Ottonello S."/>
            <person name="Baldrian P."/>
            <person name="Spatafora J.W."/>
            <person name="Henrissat B."/>
            <person name="Nagy L.G."/>
            <person name="Aury J.M."/>
            <person name="Wincker P."/>
            <person name="Grigoriev I.V."/>
            <person name="Bonfante P."/>
            <person name="Martin F.M."/>
        </authorList>
    </citation>
    <scope>NUCLEOTIDE SEQUENCE [LARGE SCALE GENOMIC DNA]</scope>
    <source>
        <strain evidence="2 3">RN42</strain>
    </source>
</reference>
<evidence type="ECO:0000313" key="3">
    <source>
        <dbReference type="Proteomes" id="UP000275078"/>
    </source>
</evidence>
<feature type="compositionally biased region" description="Basic and acidic residues" evidence="1">
    <location>
        <begin position="184"/>
        <end position="212"/>
    </location>
</feature>
<gene>
    <name evidence="2" type="ORF">BJ508DRAFT_419779</name>
</gene>
<accession>A0A3N4HF26</accession>
<proteinExistence type="predicted"/>
<dbReference type="AlphaFoldDB" id="A0A3N4HF26"/>
<dbReference type="Proteomes" id="UP000275078">
    <property type="component" value="Unassembled WGS sequence"/>
</dbReference>
<protein>
    <submittedName>
        <fullName evidence="2">Uncharacterized protein</fullName>
    </submittedName>
</protein>
<organism evidence="2 3">
    <name type="scientific">Ascobolus immersus RN42</name>
    <dbReference type="NCBI Taxonomy" id="1160509"/>
    <lineage>
        <taxon>Eukaryota</taxon>
        <taxon>Fungi</taxon>
        <taxon>Dikarya</taxon>
        <taxon>Ascomycota</taxon>
        <taxon>Pezizomycotina</taxon>
        <taxon>Pezizomycetes</taxon>
        <taxon>Pezizales</taxon>
        <taxon>Ascobolaceae</taxon>
        <taxon>Ascobolus</taxon>
    </lineage>
</organism>
<evidence type="ECO:0000313" key="2">
    <source>
        <dbReference type="EMBL" id="RPA71776.1"/>
    </source>
</evidence>
<feature type="region of interest" description="Disordered" evidence="1">
    <location>
        <begin position="179"/>
        <end position="214"/>
    </location>
</feature>
<dbReference type="EMBL" id="ML119900">
    <property type="protein sequence ID" value="RPA71776.1"/>
    <property type="molecule type" value="Genomic_DNA"/>
</dbReference>
<keyword evidence="3" id="KW-1185">Reference proteome</keyword>